<sequence length="128" mass="13031">MFSPDHHRAVTRRAVRALLLAAALAGSGCSSDVGVLRSTGIAGSAPKGPEAPDFVANSRRGEQDYMPVGVSAPKRAVRAKSTEGQKALEAELESARSRNVNRGKAAESAGRSVNPASAPASAPATPSP</sequence>
<dbReference type="Proteomes" id="UP000410984">
    <property type="component" value="Unassembled WGS sequence"/>
</dbReference>
<protein>
    <submittedName>
        <fullName evidence="2">Uncharacterized protein</fullName>
    </submittedName>
</protein>
<accession>A0A509EF12</accession>
<feature type="compositionally biased region" description="Low complexity" evidence="1">
    <location>
        <begin position="115"/>
        <end position="128"/>
    </location>
</feature>
<proteinExistence type="predicted"/>
<name>A0A509EF12_9HYPH</name>
<keyword evidence="3" id="KW-1185">Reference proteome</keyword>
<reference evidence="2 3" key="1">
    <citation type="submission" date="2019-06" db="EMBL/GenBank/DDBJ databases">
        <authorList>
            <person name="Rodrigo-Torres L."/>
            <person name="Arahal R. D."/>
            <person name="Lucena T."/>
        </authorList>
    </citation>
    <scope>NUCLEOTIDE SEQUENCE [LARGE SCALE GENOMIC DNA]</scope>
    <source>
        <strain evidence="2 3">SB0023/3</strain>
    </source>
</reference>
<organism evidence="2 3">
    <name type="scientific">Methylobacterium symbioticum</name>
    <dbReference type="NCBI Taxonomy" id="2584084"/>
    <lineage>
        <taxon>Bacteria</taxon>
        <taxon>Pseudomonadati</taxon>
        <taxon>Pseudomonadota</taxon>
        <taxon>Alphaproteobacteria</taxon>
        <taxon>Hyphomicrobiales</taxon>
        <taxon>Methylobacteriaceae</taxon>
        <taxon>Methylobacterium</taxon>
    </lineage>
</organism>
<dbReference type="OrthoDB" id="8003948at2"/>
<gene>
    <name evidence="2" type="ORF">MET9862_03340</name>
</gene>
<dbReference type="RefSeq" id="WP_142584035.1">
    <property type="nucleotide sequence ID" value="NZ_CABFPH010000049.1"/>
</dbReference>
<feature type="region of interest" description="Disordered" evidence="1">
    <location>
        <begin position="29"/>
        <end position="128"/>
    </location>
</feature>
<dbReference type="AlphaFoldDB" id="A0A509EF12"/>
<evidence type="ECO:0000256" key="1">
    <source>
        <dbReference type="SAM" id="MobiDB-lite"/>
    </source>
</evidence>
<dbReference type="EMBL" id="CABFPH010000049">
    <property type="protein sequence ID" value="VUD72740.1"/>
    <property type="molecule type" value="Genomic_DNA"/>
</dbReference>
<feature type="compositionally biased region" description="Basic and acidic residues" evidence="1">
    <location>
        <begin position="80"/>
        <end position="96"/>
    </location>
</feature>
<evidence type="ECO:0000313" key="3">
    <source>
        <dbReference type="Proteomes" id="UP000410984"/>
    </source>
</evidence>
<evidence type="ECO:0000313" key="2">
    <source>
        <dbReference type="EMBL" id="VUD72740.1"/>
    </source>
</evidence>